<keyword evidence="1" id="KW-0812">Transmembrane</keyword>
<keyword evidence="1" id="KW-1133">Transmembrane helix</keyword>
<evidence type="ECO:0000256" key="1">
    <source>
        <dbReference type="SAM" id="Phobius"/>
    </source>
</evidence>
<evidence type="ECO:0008006" key="4">
    <source>
        <dbReference type="Google" id="ProtNLM"/>
    </source>
</evidence>
<evidence type="ECO:0000313" key="2">
    <source>
        <dbReference type="EMBL" id="GGM40905.1"/>
    </source>
</evidence>
<dbReference type="EMBL" id="BMPI01000023">
    <property type="protein sequence ID" value="GGM40905.1"/>
    <property type="molecule type" value="Genomic_DNA"/>
</dbReference>
<feature type="transmembrane region" description="Helical" evidence="1">
    <location>
        <begin position="52"/>
        <end position="73"/>
    </location>
</feature>
<proteinExistence type="predicted"/>
<dbReference type="Proteomes" id="UP000642070">
    <property type="component" value="Unassembled WGS sequence"/>
</dbReference>
<feature type="transmembrane region" description="Helical" evidence="1">
    <location>
        <begin position="20"/>
        <end position="40"/>
    </location>
</feature>
<dbReference type="AlphaFoldDB" id="A0A917TWZ6"/>
<protein>
    <recommendedName>
        <fullName evidence="4">Integral membrane protein</fullName>
    </recommendedName>
</protein>
<evidence type="ECO:0000313" key="3">
    <source>
        <dbReference type="Proteomes" id="UP000642070"/>
    </source>
</evidence>
<sequence>MAGGVARRGRGRDAGGMRWVYIGVGVLLILFGGVWTLQGLDVLGGSAMSGVTVWAVVGPVVALVGIVSVVIGLRRSRVD</sequence>
<gene>
    <name evidence="2" type="ORF">GCM10007977_047920</name>
</gene>
<keyword evidence="3" id="KW-1185">Reference proteome</keyword>
<reference evidence="2" key="2">
    <citation type="submission" date="2020-09" db="EMBL/GenBank/DDBJ databases">
        <authorList>
            <person name="Sun Q."/>
            <person name="Ohkuma M."/>
        </authorList>
    </citation>
    <scope>NUCLEOTIDE SEQUENCE</scope>
    <source>
        <strain evidence="2">JCM 19831</strain>
    </source>
</reference>
<reference evidence="2" key="1">
    <citation type="journal article" date="2014" name="Int. J. Syst. Evol. Microbiol.">
        <title>Complete genome sequence of Corynebacterium casei LMG S-19264T (=DSM 44701T), isolated from a smear-ripened cheese.</title>
        <authorList>
            <consortium name="US DOE Joint Genome Institute (JGI-PGF)"/>
            <person name="Walter F."/>
            <person name="Albersmeier A."/>
            <person name="Kalinowski J."/>
            <person name="Ruckert C."/>
        </authorList>
    </citation>
    <scope>NUCLEOTIDE SEQUENCE</scope>
    <source>
        <strain evidence="2">JCM 19831</strain>
    </source>
</reference>
<comment type="caution">
    <text evidence="2">The sequence shown here is derived from an EMBL/GenBank/DDBJ whole genome shotgun (WGS) entry which is preliminary data.</text>
</comment>
<keyword evidence="1" id="KW-0472">Membrane</keyword>
<accession>A0A917TWZ6</accession>
<organism evidence="2 3">
    <name type="scientific">Dactylosporangium sucinum</name>
    <dbReference type="NCBI Taxonomy" id="1424081"/>
    <lineage>
        <taxon>Bacteria</taxon>
        <taxon>Bacillati</taxon>
        <taxon>Actinomycetota</taxon>
        <taxon>Actinomycetes</taxon>
        <taxon>Micromonosporales</taxon>
        <taxon>Micromonosporaceae</taxon>
        <taxon>Dactylosporangium</taxon>
    </lineage>
</organism>
<name>A0A917TWZ6_9ACTN</name>